<evidence type="ECO:0000313" key="7">
    <source>
        <dbReference type="Proteomes" id="UP000244336"/>
    </source>
</evidence>
<evidence type="ECO:0000256" key="3">
    <source>
        <dbReference type="RuleBase" id="RU361155"/>
    </source>
</evidence>
<dbReference type="Gramene" id="PUZ55193">
    <property type="protein sequence ID" value="PUZ55193"/>
    <property type="gene ID" value="GQ55_5G192500"/>
</dbReference>
<keyword evidence="2 3" id="KW-0808">Transferase</keyword>
<dbReference type="Pfam" id="PF00685">
    <property type="entry name" value="Sulfotransfer_1"/>
    <property type="match status" value="1"/>
</dbReference>
<dbReference type="EMBL" id="CM009753">
    <property type="protein sequence ID" value="PUZ55193.1"/>
    <property type="molecule type" value="Genomic_DNA"/>
</dbReference>
<evidence type="ECO:0000256" key="4">
    <source>
        <dbReference type="SAM" id="MobiDB-lite"/>
    </source>
</evidence>
<keyword evidence="7" id="KW-1185">Reference proteome</keyword>
<feature type="region of interest" description="Disordered" evidence="4">
    <location>
        <begin position="1"/>
        <end position="25"/>
    </location>
</feature>
<evidence type="ECO:0000313" key="6">
    <source>
        <dbReference type="EMBL" id="PUZ55193.1"/>
    </source>
</evidence>
<gene>
    <name evidence="6" type="ORF">GQ55_5G192500</name>
</gene>
<dbReference type="Proteomes" id="UP000244336">
    <property type="component" value="Chromosome 5"/>
</dbReference>
<evidence type="ECO:0000259" key="5">
    <source>
        <dbReference type="Pfam" id="PF00685"/>
    </source>
</evidence>
<dbReference type="GO" id="GO:0008146">
    <property type="term" value="F:sulfotransferase activity"/>
    <property type="evidence" value="ECO:0007669"/>
    <property type="project" value="InterPro"/>
</dbReference>
<evidence type="ECO:0000256" key="1">
    <source>
        <dbReference type="ARBA" id="ARBA00005771"/>
    </source>
</evidence>
<feature type="domain" description="Sulfotransferase" evidence="5">
    <location>
        <begin position="72"/>
        <end position="330"/>
    </location>
</feature>
<reference evidence="6 7" key="1">
    <citation type="submission" date="2018-04" db="EMBL/GenBank/DDBJ databases">
        <title>WGS assembly of Panicum hallii var. hallii HAL2.</title>
        <authorList>
            <person name="Lovell J."/>
            <person name="Jenkins J."/>
            <person name="Lowry D."/>
            <person name="Mamidi S."/>
            <person name="Sreedasyam A."/>
            <person name="Weng X."/>
            <person name="Barry K."/>
            <person name="Bonette J."/>
            <person name="Campitelli B."/>
            <person name="Daum C."/>
            <person name="Gordon S."/>
            <person name="Gould B."/>
            <person name="Lipzen A."/>
            <person name="MacQueen A."/>
            <person name="Palacio-Mejia J."/>
            <person name="Plott C."/>
            <person name="Shakirov E."/>
            <person name="Shu S."/>
            <person name="Yoshinaga Y."/>
            <person name="Zane M."/>
            <person name="Rokhsar D."/>
            <person name="Grimwood J."/>
            <person name="Schmutz J."/>
            <person name="Juenger T."/>
        </authorList>
    </citation>
    <scope>NUCLEOTIDE SEQUENCE [LARGE SCALE GENOMIC DNA]</scope>
    <source>
        <strain evidence="7">cv. HAL2</strain>
    </source>
</reference>
<dbReference type="STRING" id="1504633.A0A2T7DI07"/>
<protein>
    <recommendedName>
        <fullName evidence="3">Sulfotransferase</fullName>
        <ecNumber evidence="3">2.8.2.-</ecNumber>
    </recommendedName>
</protein>
<dbReference type="InterPro" id="IPR000863">
    <property type="entry name" value="Sulfotransferase_dom"/>
</dbReference>
<organism evidence="6 7">
    <name type="scientific">Panicum hallii var. hallii</name>
    <dbReference type="NCBI Taxonomy" id="1504633"/>
    <lineage>
        <taxon>Eukaryota</taxon>
        <taxon>Viridiplantae</taxon>
        <taxon>Streptophyta</taxon>
        <taxon>Embryophyta</taxon>
        <taxon>Tracheophyta</taxon>
        <taxon>Spermatophyta</taxon>
        <taxon>Magnoliopsida</taxon>
        <taxon>Liliopsida</taxon>
        <taxon>Poales</taxon>
        <taxon>Poaceae</taxon>
        <taxon>PACMAD clade</taxon>
        <taxon>Panicoideae</taxon>
        <taxon>Panicodae</taxon>
        <taxon>Paniceae</taxon>
        <taxon>Panicinae</taxon>
        <taxon>Panicum</taxon>
        <taxon>Panicum sect. Panicum</taxon>
    </lineage>
</organism>
<dbReference type="PANTHER" id="PTHR11783">
    <property type="entry name" value="SULFOTRANSFERASE SULT"/>
    <property type="match status" value="1"/>
</dbReference>
<dbReference type="Gene3D" id="3.40.50.300">
    <property type="entry name" value="P-loop containing nucleotide triphosphate hydrolases"/>
    <property type="match status" value="1"/>
</dbReference>
<proteinExistence type="inferred from homology"/>
<comment type="similarity">
    <text evidence="1 3">Belongs to the sulfotransferase 1 family.</text>
</comment>
<sequence>MACIPSKSEAETATNGPPPEDVSSRNLEDLIRTLPTREGWSQPMVLYKNYWCRPHLVGKIMLLQDTFKPRSDDIILATQPKCGTTWLKALAFTITNRSRYSFSDHPLLTSNPQYLVPFIEIPDAGRDHTYLETLPSPRLLSTHLPLSMLPSETSSTGCRIVYLCREPKDAFVSRWHFENKIVKGSSIELEKAFDMFCEGFSPSGPFWDHCLEYWKESLARQDEVLFLKYEEIKSQPEQVVRQLAKFLGVPLTAEEESAGVAQEVVKLCSFENLTSLQVNQTGGVDHGNKIYVENSVFFRKGKVGDWANHMSEEMAEKLDRVIEEKLKGSGLSF</sequence>
<dbReference type="InterPro" id="IPR027417">
    <property type="entry name" value="P-loop_NTPase"/>
</dbReference>
<dbReference type="SUPFAM" id="SSF52540">
    <property type="entry name" value="P-loop containing nucleoside triphosphate hydrolases"/>
    <property type="match status" value="1"/>
</dbReference>
<dbReference type="AlphaFoldDB" id="A0A2T7DI07"/>
<evidence type="ECO:0000256" key="2">
    <source>
        <dbReference type="ARBA" id="ARBA00022679"/>
    </source>
</evidence>
<dbReference type="OrthoDB" id="205623at2759"/>
<accession>A0A2T7DI07</accession>
<dbReference type="EC" id="2.8.2.-" evidence="3"/>
<name>A0A2T7DI07_9POAL</name>